<dbReference type="InterPro" id="IPR036882">
    <property type="entry name" value="Alba-like_dom_sf"/>
</dbReference>
<dbReference type="GO" id="GO:0001682">
    <property type="term" value="P:tRNA 5'-leader removal"/>
    <property type="evidence" value="ECO:0007669"/>
    <property type="project" value="InterPro"/>
</dbReference>
<feature type="compositionally biased region" description="Basic and acidic residues" evidence="4">
    <location>
        <begin position="9"/>
        <end position="18"/>
    </location>
</feature>
<protein>
    <submittedName>
        <fullName evidence="5">Ribonuclease p mrp subunit pop7</fullName>
    </submittedName>
</protein>
<reference evidence="5 6" key="1">
    <citation type="submission" date="2019-09" db="EMBL/GenBank/DDBJ databases">
        <title>The hologenome of the rock-dwelling lichen Lasallia pustulata.</title>
        <authorList>
            <person name="Greshake Tzovaras B."/>
            <person name="Segers F."/>
            <person name="Bicker A."/>
            <person name="Dal Grande F."/>
            <person name="Otte J."/>
            <person name="Hankeln T."/>
            <person name="Schmitt I."/>
            <person name="Ebersberger I."/>
        </authorList>
    </citation>
    <scope>NUCLEOTIDE SEQUENCE [LARGE SCALE GENOMIC DNA]</scope>
    <source>
        <strain evidence="5">A1-1</strain>
    </source>
</reference>
<dbReference type="OrthoDB" id="5416589at2759"/>
<organism evidence="5 6">
    <name type="scientific">Lasallia pustulata</name>
    <dbReference type="NCBI Taxonomy" id="136370"/>
    <lineage>
        <taxon>Eukaryota</taxon>
        <taxon>Fungi</taxon>
        <taxon>Dikarya</taxon>
        <taxon>Ascomycota</taxon>
        <taxon>Pezizomycotina</taxon>
        <taxon>Lecanoromycetes</taxon>
        <taxon>OSLEUM clade</taxon>
        <taxon>Umbilicariomycetidae</taxon>
        <taxon>Umbilicariales</taxon>
        <taxon>Umbilicariaceae</taxon>
        <taxon>Lasallia</taxon>
    </lineage>
</organism>
<evidence type="ECO:0000313" key="6">
    <source>
        <dbReference type="Proteomes" id="UP000324767"/>
    </source>
</evidence>
<dbReference type="Gene3D" id="3.30.110.20">
    <property type="entry name" value="Alba-like domain"/>
    <property type="match status" value="1"/>
</dbReference>
<gene>
    <name evidence="5" type="ORF">FRX48_07871</name>
</gene>
<feature type="compositionally biased region" description="Basic and acidic residues" evidence="4">
    <location>
        <begin position="90"/>
        <end position="112"/>
    </location>
</feature>
<dbReference type="EMBL" id="VXIT01000014">
    <property type="protein sequence ID" value="KAA6408130.1"/>
    <property type="molecule type" value="Genomic_DNA"/>
</dbReference>
<dbReference type="GO" id="GO:0000171">
    <property type="term" value="F:ribonuclease MRP activity"/>
    <property type="evidence" value="ECO:0007669"/>
    <property type="project" value="TreeGrafter"/>
</dbReference>
<dbReference type="PANTHER" id="PTHR28256">
    <property type="entry name" value="RIBONUCLEASES P/MRP PROTEIN SUBUNIT POP7"/>
    <property type="match status" value="1"/>
</dbReference>
<comment type="subcellular location">
    <subcellularLocation>
        <location evidence="1">Nucleus</location>
    </subcellularLocation>
</comment>
<keyword evidence="3" id="KW-0539">Nucleus</keyword>
<accession>A0A5M8PGV4</accession>
<dbReference type="Proteomes" id="UP000324767">
    <property type="component" value="Unassembled WGS sequence"/>
</dbReference>
<evidence type="ECO:0000313" key="5">
    <source>
        <dbReference type="EMBL" id="KAA6408130.1"/>
    </source>
</evidence>
<evidence type="ECO:0000256" key="2">
    <source>
        <dbReference type="ARBA" id="ARBA00022694"/>
    </source>
</evidence>
<evidence type="ECO:0000256" key="3">
    <source>
        <dbReference type="ARBA" id="ARBA00023242"/>
    </source>
</evidence>
<dbReference type="GO" id="GO:0006364">
    <property type="term" value="P:rRNA processing"/>
    <property type="evidence" value="ECO:0007669"/>
    <property type="project" value="TreeGrafter"/>
</dbReference>
<dbReference type="GO" id="GO:0000294">
    <property type="term" value="P:nuclear-transcribed mRNA catabolic process, RNase MRP-dependent"/>
    <property type="evidence" value="ECO:0007669"/>
    <property type="project" value="TreeGrafter"/>
</dbReference>
<proteinExistence type="predicted"/>
<dbReference type="GO" id="GO:0000172">
    <property type="term" value="C:ribonuclease MRP complex"/>
    <property type="evidence" value="ECO:0007669"/>
    <property type="project" value="InterPro"/>
</dbReference>
<dbReference type="GO" id="GO:0004526">
    <property type="term" value="F:ribonuclease P activity"/>
    <property type="evidence" value="ECO:0007669"/>
    <property type="project" value="TreeGrafter"/>
</dbReference>
<dbReference type="Pfam" id="PF12328">
    <property type="entry name" value="Rpp20"/>
    <property type="match status" value="1"/>
</dbReference>
<dbReference type="InterPro" id="IPR020241">
    <property type="entry name" value="RNase_P/MRP_Pop7_fungi"/>
</dbReference>
<sequence length="215" mass="23269">MAPANTLKGPKEGAEKMPPKLQRLPSNARIQKRPMLHPPIPSPYSGAAQQKVVYISAKTPFVSALKRVRKHLSLIDKRSTGKVDLINGKGSDKQKLRALGENESDGKGKEPEEVVLKATGKAIEKALNLALFFQGQQDCKVRLRTGGVGVVDDIVEADEPVIAQTEIKIPSLVASSIASNTLQGVDNDRMEEGDSELPETQIRKTSMLEVGISLL</sequence>
<evidence type="ECO:0000256" key="1">
    <source>
        <dbReference type="ARBA" id="ARBA00004123"/>
    </source>
</evidence>
<name>A0A5M8PGV4_9LECA</name>
<dbReference type="GO" id="GO:0034965">
    <property type="term" value="P:intronic box C/D snoRNA processing"/>
    <property type="evidence" value="ECO:0007669"/>
    <property type="project" value="TreeGrafter"/>
</dbReference>
<feature type="region of interest" description="Disordered" evidence="4">
    <location>
        <begin position="84"/>
        <end position="112"/>
    </location>
</feature>
<evidence type="ECO:0000256" key="4">
    <source>
        <dbReference type="SAM" id="MobiDB-lite"/>
    </source>
</evidence>
<dbReference type="InterPro" id="IPR014612">
    <property type="entry name" value="Pop7/Rpp20"/>
</dbReference>
<dbReference type="GO" id="GO:0003723">
    <property type="term" value="F:RNA binding"/>
    <property type="evidence" value="ECO:0007669"/>
    <property type="project" value="TreeGrafter"/>
</dbReference>
<dbReference type="PANTHER" id="PTHR28256:SF1">
    <property type="entry name" value="RIBONUCLEASES P_MRP PROTEIN SUBUNIT POP7"/>
    <property type="match status" value="1"/>
</dbReference>
<feature type="region of interest" description="Disordered" evidence="4">
    <location>
        <begin position="1"/>
        <end position="27"/>
    </location>
</feature>
<comment type="caution">
    <text evidence="5">The sequence shown here is derived from an EMBL/GenBank/DDBJ whole genome shotgun (WGS) entry which is preliminary data.</text>
</comment>
<dbReference type="AlphaFoldDB" id="A0A5M8PGV4"/>
<keyword evidence="2" id="KW-0819">tRNA processing</keyword>
<dbReference type="GO" id="GO:0005655">
    <property type="term" value="C:nucleolar ribonuclease P complex"/>
    <property type="evidence" value="ECO:0007669"/>
    <property type="project" value="InterPro"/>
</dbReference>